<dbReference type="EMBL" id="JBIHMM010000003">
    <property type="protein sequence ID" value="MFH0254514.1"/>
    <property type="molecule type" value="Genomic_DNA"/>
</dbReference>
<feature type="transmembrane region" description="Helical" evidence="1">
    <location>
        <begin position="122"/>
        <end position="145"/>
    </location>
</feature>
<dbReference type="Proteomes" id="UP001607157">
    <property type="component" value="Unassembled WGS sequence"/>
</dbReference>
<feature type="transmembrane region" description="Helical" evidence="1">
    <location>
        <begin position="59"/>
        <end position="76"/>
    </location>
</feature>
<evidence type="ECO:0000313" key="3">
    <source>
        <dbReference type="Proteomes" id="UP001607157"/>
    </source>
</evidence>
<keyword evidence="3" id="KW-1185">Reference proteome</keyword>
<feature type="transmembrane region" description="Helical" evidence="1">
    <location>
        <begin position="182"/>
        <end position="207"/>
    </location>
</feature>
<keyword evidence="1" id="KW-0472">Membrane</keyword>
<accession>A0ABW7I8J4</accession>
<evidence type="ECO:0000313" key="2">
    <source>
        <dbReference type="EMBL" id="MFH0254514.1"/>
    </source>
</evidence>
<sequence length="264" mass="28770">MAVLIALPSLMADHGAQEGNQIILLIAFVAGILVFAEYVAHSPSILEFRYAAPYNRIKFISLAIVIVVLSLIARGGSDPGSLAILLADLGRGVGNLLDFPYSPVRQIMLLLPLDASERTVDFVRIAAGLAYGGSLFIIVLFLLIVRFLGWPVRRGAFNVWMNLPLFDPTRGSDVVQKLQKEAVINISLGFVLPFLLPVVVAIMQGALNTHSVLPDQTMIWVISGWAFLPASLVMRGIAMHRVAELISAKRRRAYAQAEESLQAV</sequence>
<reference evidence="2 3" key="1">
    <citation type="submission" date="2024-10" db="EMBL/GenBank/DDBJ databases">
        <authorList>
            <person name="Yang X.-N."/>
        </authorList>
    </citation>
    <scope>NUCLEOTIDE SEQUENCE [LARGE SCALE GENOMIC DNA]</scope>
    <source>
        <strain evidence="2 3">CAU 1059</strain>
    </source>
</reference>
<protein>
    <submittedName>
        <fullName evidence="2">Uncharacterized protein</fullName>
    </submittedName>
</protein>
<dbReference type="RefSeq" id="WP_377171741.1">
    <property type="nucleotide sequence ID" value="NZ_JBHTJC010000003.1"/>
</dbReference>
<keyword evidence="1" id="KW-1133">Transmembrane helix</keyword>
<gene>
    <name evidence="2" type="ORF">ACGRVM_11475</name>
</gene>
<feature type="transmembrane region" description="Helical" evidence="1">
    <location>
        <begin position="22"/>
        <end position="39"/>
    </location>
</feature>
<organism evidence="2 3">
    <name type="scientific">Roseovarius aquimarinus</name>
    <dbReference type="NCBI Taxonomy" id="1229156"/>
    <lineage>
        <taxon>Bacteria</taxon>
        <taxon>Pseudomonadati</taxon>
        <taxon>Pseudomonadota</taxon>
        <taxon>Alphaproteobacteria</taxon>
        <taxon>Rhodobacterales</taxon>
        <taxon>Roseobacteraceae</taxon>
        <taxon>Roseovarius</taxon>
    </lineage>
</organism>
<keyword evidence="1" id="KW-0812">Transmembrane</keyword>
<evidence type="ECO:0000256" key="1">
    <source>
        <dbReference type="SAM" id="Phobius"/>
    </source>
</evidence>
<feature type="transmembrane region" description="Helical" evidence="1">
    <location>
        <begin position="219"/>
        <end position="242"/>
    </location>
</feature>
<proteinExistence type="predicted"/>
<name>A0ABW7I8J4_9RHOB</name>
<comment type="caution">
    <text evidence="2">The sequence shown here is derived from an EMBL/GenBank/DDBJ whole genome shotgun (WGS) entry which is preliminary data.</text>
</comment>